<evidence type="ECO:0000256" key="7">
    <source>
        <dbReference type="ARBA" id="ARBA00022694"/>
    </source>
</evidence>
<dbReference type="Pfam" id="PF10483">
    <property type="entry name" value="Elong_Iki1"/>
    <property type="match status" value="1"/>
</dbReference>
<keyword evidence="7" id="KW-0819">tRNA processing</keyword>
<evidence type="ECO:0000313" key="11">
    <source>
        <dbReference type="Proteomes" id="UP000318571"/>
    </source>
</evidence>
<dbReference type="GO" id="GO:0002098">
    <property type="term" value="P:tRNA wobble uridine modification"/>
    <property type="evidence" value="ECO:0007669"/>
    <property type="project" value="InterPro"/>
</dbReference>
<dbReference type="PANTHER" id="PTHR15641">
    <property type="entry name" value="ELONGATOR COMPLEX PROTEIN 5"/>
    <property type="match status" value="1"/>
</dbReference>
<gene>
    <name evidence="10" type="ORF">TCAL_14371</name>
</gene>
<dbReference type="EMBL" id="VCGU01000458">
    <property type="protein sequence ID" value="TRY63342.1"/>
    <property type="molecule type" value="Genomic_DNA"/>
</dbReference>
<sequence>MFWRTRSQLYGPWDRFVDRTDPSGLCPHQTWDIGGEAVAAPEPHLSIPQILTNIRPEVRSPGEQSPILVLDSIDLFLVDNSLSHVLRLIRSIQRSGHFSQLVVLASLPVGPTLATLSRQFEAVIHLGADSADSEAFVCRTLWTGEGAQKLTFTPGKEKFYLNAQKDQIIRIDRVVQCASPPPVGTSVATTDSSDSLGDLSTFNLKLSDNEREARSRLVLPFWKTGRPESQKAESEEPAVRIAPKADEKVPSASSHIYYEPDEVDDWDEEDPDDDLDF</sequence>
<reference evidence="10 11" key="1">
    <citation type="journal article" date="2018" name="Nat. Ecol. Evol.">
        <title>Genomic signatures of mitonuclear coevolution across populations of Tigriopus californicus.</title>
        <authorList>
            <person name="Barreto F.S."/>
            <person name="Watson E.T."/>
            <person name="Lima T.G."/>
            <person name="Willett C.S."/>
            <person name="Edmands S."/>
            <person name="Li W."/>
            <person name="Burton R.S."/>
        </authorList>
    </citation>
    <scope>NUCLEOTIDE SEQUENCE [LARGE SCALE GENOMIC DNA]</scope>
    <source>
        <strain evidence="10 11">San Diego</strain>
    </source>
</reference>
<protein>
    <recommendedName>
        <fullName evidence="5">Elongator complex protein 5</fullName>
    </recommendedName>
</protein>
<feature type="region of interest" description="Disordered" evidence="9">
    <location>
        <begin position="225"/>
        <end position="277"/>
    </location>
</feature>
<comment type="similarity">
    <text evidence="4">Belongs to the ELP5 family.</text>
</comment>
<dbReference type="UniPathway" id="UPA00988"/>
<dbReference type="GO" id="GO:0033588">
    <property type="term" value="C:elongator holoenzyme complex"/>
    <property type="evidence" value="ECO:0007669"/>
    <property type="project" value="InterPro"/>
</dbReference>
<evidence type="ECO:0000256" key="8">
    <source>
        <dbReference type="ARBA" id="ARBA00023242"/>
    </source>
</evidence>
<organism evidence="10 11">
    <name type="scientific">Tigriopus californicus</name>
    <name type="common">Marine copepod</name>
    <dbReference type="NCBI Taxonomy" id="6832"/>
    <lineage>
        <taxon>Eukaryota</taxon>
        <taxon>Metazoa</taxon>
        <taxon>Ecdysozoa</taxon>
        <taxon>Arthropoda</taxon>
        <taxon>Crustacea</taxon>
        <taxon>Multicrustacea</taxon>
        <taxon>Hexanauplia</taxon>
        <taxon>Copepoda</taxon>
        <taxon>Harpacticoida</taxon>
        <taxon>Harpacticidae</taxon>
        <taxon>Tigriopus</taxon>
    </lineage>
</organism>
<evidence type="ECO:0000313" key="10">
    <source>
        <dbReference type="EMBL" id="TRY63342.1"/>
    </source>
</evidence>
<evidence type="ECO:0000256" key="4">
    <source>
        <dbReference type="ARBA" id="ARBA00009567"/>
    </source>
</evidence>
<dbReference type="AlphaFoldDB" id="A0A553ND19"/>
<evidence type="ECO:0000256" key="2">
    <source>
        <dbReference type="ARBA" id="ARBA00004496"/>
    </source>
</evidence>
<comment type="subcellular location">
    <subcellularLocation>
        <location evidence="2">Cytoplasm</location>
    </subcellularLocation>
    <subcellularLocation>
        <location evidence="1">Nucleus</location>
    </subcellularLocation>
</comment>
<accession>A0A553ND19</accession>
<dbReference type="Proteomes" id="UP000318571">
    <property type="component" value="Chromosome 10"/>
</dbReference>
<evidence type="ECO:0000256" key="9">
    <source>
        <dbReference type="SAM" id="MobiDB-lite"/>
    </source>
</evidence>
<evidence type="ECO:0000256" key="6">
    <source>
        <dbReference type="ARBA" id="ARBA00022490"/>
    </source>
</evidence>
<feature type="compositionally biased region" description="Basic and acidic residues" evidence="9">
    <location>
        <begin position="225"/>
        <end position="249"/>
    </location>
</feature>
<dbReference type="GO" id="GO:0005634">
    <property type="term" value="C:nucleus"/>
    <property type="evidence" value="ECO:0007669"/>
    <property type="project" value="UniProtKB-SubCell"/>
</dbReference>
<evidence type="ECO:0000256" key="5">
    <source>
        <dbReference type="ARBA" id="ARBA00020264"/>
    </source>
</evidence>
<dbReference type="GO" id="GO:0000049">
    <property type="term" value="F:tRNA binding"/>
    <property type="evidence" value="ECO:0007669"/>
    <property type="project" value="TreeGrafter"/>
</dbReference>
<comment type="caution">
    <text evidence="10">The sequence shown here is derived from an EMBL/GenBank/DDBJ whole genome shotgun (WGS) entry which is preliminary data.</text>
</comment>
<proteinExistence type="inferred from homology"/>
<keyword evidence="8" id="KW-0539">Nucleus</keyword>
<dbReference type="GO" id="GO:0005829">
    <property type="term" value="C:cytosol"/>
    <property type="evidence" value="ECO:0007669"/>
    <property type="project" value="TreeGrafter"/>
</dbReference>
<dbReference type="STRING" id="6832.A0A553ND19"/>
<evidence type="ECO:0000256" key="1">
    <source>
        <dbReference type="ARBA" id="ARBA00004123"/>
    </source>
</evidence>
<dbReference type="InterPro" id="IPR019519">
    <property type="entry name" value="Elp5"/>
</dbReference>
<name>A0A553ND19_TIGCA</name>
<keyword evidence="11" id="KW-1185">Reference proteome</keyword>
<comment type="pathway">
    <text evidence="3">tRNA modification; 5-methoxycarbonylmethyl-2-thiouridine-tRNA biosynthesis.</text>
</comment>
<feature type="compositionally biased region" description="Acidic residues" evidence="9">
    <location>
        <begin position="259"/>
        <end position="277"/>
    </location>
</feature>
<dbReference type="PANTHER" id="PTHR15641:SF1">
    <property type="entry name" value="ELONGATOR COMPLEX PROTEIN 5"/>
    <property type="match status" value="1"/>
</dbReference>
<evidence type="ECO:0000256" key="3">
    <source>
        <dbReference type="ARBA" id="ARBA00005043"/>
    </source>
</evidence>
<keyword evidence="6" id="KW-0963">Cytoplasm</keyword>